<organism evidence="1 2">
    <name type="scientific">Protopolystoma xenopodis</name>
    <dbReference type="NCBI Taxonomy" id="117903"/>
    <lineage>
        <taxon>Eukaryota</taxon>
        <taxon>Metazoa</taxon>
        <taxon>Spiralia</taxon>
        <taxon>Lophotrochozoa</taxon>
        <taxon>Platyhelminthes</taxon>
        <taxon>Monogenea</taxon>
        <taxon>Polyopisthocotylea</taxon>
        <taxon>Polystomatidea</taxon>
        <taxon>Polystomatidae</taxon>
        <taxon>Protopolystoma</taxon>
    </lineage>
</organism>
<dbReference type="OrthoDB" id="6135158at2759"/>
<sequence length="155" mass="17490">MPGGCHCRQNEDCLSGYCYLSDSLGPDPHEERCATERIEAVTSLDLGYDTLHDQLFTIMHIGGRDAGRRSCNSKPYDCPDGTALGCRTKCLIFDNRANVIIAEGFRNATFLDEARYKGVTLGNQEGEIMNDLIYKHNFFNREESIDFQVRLNRPS</sequence>
<dbReference type="Proteomes" id="UP000784294">
    <property type="component" value="Unassembled WGS sequence"/>
</dbReference>
<protein>
    <submittedName>
        <fullName evidence="1">Uncharacterized protein</fullName>
    </submittedName>
</protein>
<comment type="caution">
    <text evidence="1">The sequence shown here is derived from an EMBL/GenBank/DDBJ whole genome shotgun (WGS) entry which is preliminary data.</text>
</comment>
<dbReference type="AlphaFoldDB" id="A0A3S5CI88"/>
<reference evidence="1" key="1">
    <citation type="submission" date="2018-11" db="EMBL/GenBank/DDBJ databases">
        <authorList>
            <consortium name="Pathogen Informatics"/>
        </authorList>
    </citation>
    <scope>NUCLEOTIDE SEQUENCE</scope>
</reference>
<proteinExistence type="predicted"/>
<name>A0A3S5CI88_9PLAT</name>
<evidence type="ECO:0000313" key="1">
    <source>
        <dbReference type="EMBL" id="VEL23617.1"/>
    </source>
</evidence>
<evidence type="ECO:0000313" key="2">
    <source>
        <dbReference type="Proteomes" id="UP000784294"/>
    </source>
</evidence>
<keyword evidence="2" id="KW-1185">Reference proteome</keyword>
<gene>
    <name evidence="1" type="ORF">PXEA_LOCUS17057</name>
</gene>
<accession>A0A3S5CI88</accession>
<dbReference type="EMBL" id="CAAALY010062881">
    <property type="protein sequence ID" value="VEL23617.1"/>
    <property type="molecule type" value="Genomic_DNA"/>
</dbReference>